<evidence type="ECO:0000313" key="17">
    <source>
        <dbReference type="EMBL" id="KAH7567428.1"/>
    </source>
</evidence>
<dbReference type="EMBL" id="JAFEMO010000007">
    <property type="protein sequence ID" value="KAH7567428.1"/>
    <property type="molecule type" value="Genomic_DNA"/>
</dbReference>
<evidence type="ECO:0000256" key="8">
    <source>
        <dbReference type="ARBA" id="ARBA00023136"/>
    </source>
</evidence>
<keyword evidence="7 13" id="KW-0406">Ion transport</keyword>
<accession>A0ABQ8HT20</accession>
<dbReference type="SMART" id="SM00079">
    <property type="entry name" value="PBPe"/>
    <property type="match status" value="1"/>
</dbReference>
<evidence type="ECO:0000256" key="13">
    <source>
        <dbReference type="PIRNR" id="PIRNR037090"/>
    </source>
</evidence>
<evidence type="ECO:0000256" key="1">
    <source>
        <dbReference type="ARBA" id="ARBA00004141"/>
    </source>
</evidence>
<evidence type="ECO:0000256" key="3">
    <source>
        <dbReference type="ARBA" id="ARBA00022448"/>
    </source>
</evidence>
<feature type="signal peptide" evidence="15">
    <location>
        <begin position="1"/>
        <end position="21"/>
    </location>
</feature>
<dbReference type="InterPro" id="IPR001320">
    <property type="entry name" value="Iontro_rcpt_C"/>
</dbReference>
<sequence length="835" mass="93676">MSENFSLLLLLLLVGVGSSKAKVNIEWQIGGVIDYSSRVGKEQKIAMKMAVQDFQSSKAGSTQLAKANIEWHIGGVIDYSSRAGKEQKIAMEMAVQDFHRSTAALELIHKKRVQAIIGTVPVAEAALVSVIDKTATNIPIVSLTSPAINLPPQQMLQKLPSSIIQMSDDITLHTQCIAAIVGMFRWRKVMVIVENNDFSVYSGLVTFLSDSLREVNSEVEQHLAFPSLTSLPNPETTIKEELKKLMGRSNRVFVLLHCSLELAILIFDKAKQMGMMEKGYVWIVPEEIASLLHALNSSAFDNMQGLLGFTTNFVHSNKSFKQFKTKFRKIYELKYPEEEEYSRPSIFALRAYDAIWTIAQAIKKSQAQFSSVKLLKNILSSNFKGLSGNITFKNGKLAKNSTFQIINVVGASYREVAFWIPLFRFCKTNNISNKYVKELDPVYWPGGLQTVPKGWSLSNEKKPLKIGVPATGAFNQFVSVSYDQGHNETLITGFSVKVFEAAVKRLPYHLPYVLVPFYGSYDDMVKQVFYKGLDAAVGDTEIMADRYQYAEFSQAYVESGLLMIVPVKPNKSKEIWLFMNVFTTEMWLLMVGMHLFIGFIIWLLEREDNHDLKGFGSMLWFSVTVIFFAQREPLRNNLSRLVLAPWLFVILIVSASYTASLTSILTVSRLQPSIQDIETLQITNAVVGCNGNSFIVRYLINVLNFKPGNIKKIESINDYPMAFERGDISATFFTVPHAKVFPKDFPLSFDISEAILRVTESGQIKQLEEDMLSSFKCASSSSTDMIDNQSIGPQPFFGLLFISGGVSGFAFFVAILRLVENKLQILNLLRATLIK</sequence>
<dbReference type="InterPro" id="IPR015683">
    <property type="entry name" value="Ionotropic_Glu_rcpt"/>
</dbReference>
<dbReference type="Gene3D" id="3.40.50.2300">
    <property type="match status" value="2"/>
</dbReference>
<dbReference type="PIRSF" id="PIRSF037090">
    <property type="entry name" value="Iontro_Glu-like_rcpt_pln"/>
    <property type="match status" value="1"/>
</dbReference>
<keyword evidence="10" id="KW-0325">Glycoprotein</keyword>
<evidence type="ECO:0000256" key="14">
    <source>
        <dbReference type="SAM" id="Phobius"/>
    </source>
</evidence>
<keyword evidence="9 13" id="KW-0675">Receptor</keyword>
<evidence type="ECO:0000256" key="6">
    <source>
        <dbReference type="ARBA" id="ARBA00022989"/>
    </source>
</evidence>
<dbReference type="CDD" id="cd19990">
    <property type="entry name" value="PBP1_GABAb_receptor_plant"/>
    <property type="match status" value="1"/>
</dbReference>
<feature type="transmembrane region" description="Helical" evidence="14">
    <location>
        <begin position="610"/>
        <end position="629"/>
    </location>
</feature>
<dbReference type="Pfam" id="PF00060">
    <property type="entry name" value="Lig_chan"/>
    <property type="match status" value="1"/>
</dbReference>
<gene>
    <name evidence="17" type="ORF">JRO89_XS07G0071800</name>
</gene>
<evidence type="ECO:0000256" key="5">
    <source>
        <dbReference type="ARBA" id="ARBA00022729"/>
    </source>
</evidence>
<dbReference type="SUPFAM" id="SSF53850">
    <property type="entry name" value="Periplasmic binding protein-like II"/>
    <property type="match status" value="1"/>
</dbReference>
<keyword evidence="4 14" id="KW-0812">Transmembrane</keyword>
<keyword evidence="6 14" id="KW-1133">Transmembrane helix</keyword>
<reference evidence="17 18" key="1">
    <citation type="submission" date="2021-02" db="EMBL/GenBank/DDBJ databases">
        <title>Plant Genome Project.</title>
        <authorList>
            <person name="Zhang R.-G."/>
        </authorList>
    </citation>
    <scope>NUCLEOTIDE SEQUENCE [LARGE SCALE GENOMIC DNA]</scope>
    <source>
        <tissue evidence="17">Leaves</tissue>
    </source>
</reference>
<proteinExistence type="inferred from homology"/>
<dbReference type="InterPro" id="IPR044440">
    <property type="entry name" value="GABAb_receptor_plant_PBP1"/>
</dbReference>
<evidence type="ECO:0000256" key="4">
    <source>
        <dbReference type="ARBA" id="ARBA00022692"/>
    </source>
</evidence>
<evidence type="ECO:0000256" key="7">
    <source>
        <dbReference type="ARBA" id="ARBA00023065"/>
    </source>
</evidence>
<evidence type="ECO:0000256" key="12">
    <source>
        <dbReference type="ARBA" id="ARBA00023303"/>
    </source>
</evidence>
<dbReference type="Proteomes" id="UP000827721">
    <property type="component" value="Unassembled WGS sequence"/>
</dbReference>
<protein>
    <recommendedName>
        <fullName evidence="13">Glutamate receptor</fullName>
    </recommendedName>
</protein>
<comment type="function">
    <text evidence="13">Glutamate-gated receptor that probably acts as non-selective cation channel.</text>
</comment>
<evidence type="ECO:0000256" key="15">
    <source>
        <dbReference type="SAM" id="SignalP"/>
    </source>
</evidence>
<dbReference type="InterPro" id="IPR017103">
    <property type="entry name" value="Iontropic_Glu_rcpt_pln"/>
</dbReference>
<evidence type="ECO:0000256" key="10">
    <source>
        <dbReference type="ARBA" id="ARBA00023180"/>
    </source>
</evidence>
<feature type="domain" description="Ionotropic glutamate receptor C-terminal" evidence="16">
    <location>
        <begin position="465"/>
        <end position="774"/>
    </location>
</feature>
<dbReference type="InterPro" id="IPR001828">
    <property type="entry name" value="ANF_lig-bd_rcpt"/>
</dbReference>
<dbReference type="InterPro" id="IPR028082">
    <property type="entry name" value="Peripla_BP_I"/>
</dbReference>
<feature type="transmembrane region" description="Helical" evidence="14">
    <location>
        <begin position="796"/>
        <end position="819"/>
    </location>
</feature>
<dbReference type="Pfam" id="PF01094">
    <property type="entry name" value="ANF_receptor"/>
    <property type="match status" value="1"/>
</dbReference>
<comment type="caution">
    <text evidence="17">The sequence shown here is derived from an EMBL/GenBank/DDBJ whole genome shotgun (WGS) entry which is preliminary data.</text>
</comment>
<evidence type="ECO:0000256" key="11">
    <source>
        <dbReference type="ARBA" id="ARBA00023286"/>
    </source>
</evidence>
<dbReference type="Gene3D" id="3.40.190.10">
    <property type="entry name" value="Periplasmic binding protein-like II"/>
    <property type="match status" value="1"/>
</dbReference>
<feature type="chain" id="PRO_5045594461" description="Glutamate receptor" evidence="15">
    <location>
        <begin position="22"/>
        <end position="835"/>
    </location>
</feature>
<dbReference type="PANTHER" id="PTHR18966">
    <property type="entry name" value="IONOTROPIC GLUTAMATE RECEPTOR"/>
    <property type="match status" value="1"/>
</dbReference>
<dbReference type="SUPFAM" id="SSF53822">
    <property type="entry name" value="Periplasmic binding protein-like I"/>
    <property type="match status" value="1"/>
</dbReference>
<comment type="similarity">
    <text evidence="2 13">Belongs to the glutamate-gated ion channel (TC 1.A.10.1) family.</text>
</comment>
<feature type="transmembrane region" description="Helical" evidence="14">
    <location>
        <begin position="641"/>
        <end position="665"/>
    </location>
</feature>
<organism evidence="17 18">
    <name type="scientific">Xanthoceras sorbifolium</name>
    <dbReference type="NCBI Taxonomy" id="99658"/>
    <lineage>
        <taxon>Eukaryota</taxon>
        <taxon>Viridiplantae</taxon>
        <taxon>Streptophyta</taxon>
        <taxon>Embryophyta</taxon>
        <taxon>Tracheophyta</taxon>
        <taxon>Spermatophyta</taxon>
        <taxon>Magnoliopsida</taxon>
        <taxon>eudicotyledons</taxon>
        <taxon>Gunneridae</taxon>
        <taxon>Pentapetalae</taxon>
        <taxon>rosids</taxon>
        <taxon>malvids</taxon>
        <taxon>Sapindales</taxon>
        <taxon>Sapindaceae</taxon>
        <taxon>Xanthoceroideae</taxon>
        <taxon>Xanthoceras</taxon>
    </lineage>
</organism>
<evidence type="ECO:0000256" key="2">
    <source>
        <dbReference type="ARBA" id="ARBA00008685"/>
    </source>
</evidence>
<keyword evidence="5 15" id="KW-0732">Signal</keyword>
<keyword evidence="8 13" id="KW-0472">Membrane</keyword>
<dbReference type="Gene3D" id="1.10.287.70">
    <property type="match status" value="1"/>
</dbReference>
<evidence type="ECO:0000256" key="9">
    <source>
        <dbReference type="ARBA" id="ARBA00023170"/>
    </source>
</evidence>
<evidence type="ECO:0000259" key="16">
    <source>
        <dbReference type="SMART" id="SM00079"/>
    </source>
</evidence>
<keyword evidence="3 13" id="KW-0813">Transport</keyword>
<feature type="transmembrane region" description="Helical" evidence="14">
    <location>
        <begin position="577"/>
        <end position="604"/>
    </location>
</feature>
<keyword evidence="11 13" id="KW-1071">Ligand-gated ion channel</keyword>
<keyword evidence="12 13" id="KW-0407">Ion channel</keyword>
<keyword evidence="18" id="KW-1185">Reference proteome</keyword>
<comment type="subcellular location">
    <subcellularLocation>
        <location evidence="1">Membrane</location>
        <topology evidence="1">Multi-pass membrane protein</topology>
    </subcellularLocation>
</comment>
<name>A0ABQ8HT20_9ROSI</name>
<evidence type="ECO:0000313" key="18">
    <source>
        <dbReference type="Proteomes" id="UP000827721"/>
    </source>
</evidence>